<dbReference type="Proteomes" id="UP000092445">
    <property type="component" value="Unassembled WGS sequence"/>
</dbReference>
<name>A0A1A9Z0C3_GLOPL</name>
<dbReference type="VEuPathDB" id="VectorBase:GPAI000140"/>
<accession>A0A1A9Z0C3</accession>
<protein>
    <submittedName>
        <fullName evidence="2">Uncharacterized protein</fullName>
    </submittedName>
</protein>
<feature type="region of interest" description="Disordered" evidence="1">
    <location>
        <begin position="43"/>
        <end position="75"/>
    </location>
</feature>
<reference evidence="3" key="1">
    <citation type="submission" date="2014-03" db="EMBL/GenBank/DDBJ databases">
        <authorList>
            <person name="Aksoy S."/>
            <person name="Warren W."/>
            <person name="Wilson R.K."/>
        </authorList>
    </citation>
    <scope>NUCLEOTIDE SEQUENCE [LARGE SCALE GENOMIC DNA]</scope>
    <source>
        <strain evidence="3">IAEA</strain>
    </source>
</reference>
<organism evidence="2 3">
    <name type="scientific">Glossina pallidipes</name>
    <name type="common">Tsetse fly</name>
    <dbReference type="NCBI Taxonomy" id="7398"/>
    <lineage>
        <taxon>Eukaryota</taxon>
        <taxon>Metazoa</taxon>
        <taxon>Ecdysozoa</taxon>
        <taxon>Arthropoda</taxon>
        <taxon>Hexapoda</taxon>
        <taxon>Insecta</taxon>
        <taxon>Pterygota</taxon>
        <taxon>Neoptera</taxon>
        <taxon>Endopterygota</taxon>
        <taxon>Diptera</taxon>
        <taxon>Brachycera</taxon>
        <taxon>Muscomorpha</taxon>
        <taxon>Hippoboscoidea</taxon>
        <taxon>Glossinidae</taxon>
        <taxon>Glossina</taxon>
    </lineage>
</organism>
<evidence type="ECO:0000313" key="3">
    <source>
        <dbReference type="Proteomes" id="UP000092445"/>
    </source>
</evidence>
<proteinExistence type="predicted"/>
<keyword evidence="3" id="KW-1185">Reference proteome</keyword>
<reference evidence="2" key="2">
    <citation type="submission" date="2020-05" db="UniProtKB">
        <authorList>
            <consortium name="EnsemblMetazoa"/>
        </authorList>
    </citation>
    <scope>IDENTIFICATION</scope>
    <source>
        <strain evidence="2">IAEA</strain>
    </source>
</reference>
<sequence length="75" mass="9431">MKYMNISLHNNLSILANNYKCILPTNSNLSFLHSLLTHHNNHHHHRRRQHRRHHRHHHHHHHHHHRHSHDHRIVR</sequence>
<evidence type="ECO:0000313" key="2">
    <source>
        <dbReference type="EnsemblMetazoa" id="GPAI000140-PA"/>
    </source>
</evidence>
<dbReference type="AlphaFoldDB" id="A0A1A9Z0C3"/>
<dbReference type="EnsemblMetazoa" id="GPAI000140-RA">
    <property type="protein sequence ID" value="GPAI000140-PA"/>
    <property type="gene ID" value="GPAI000140"/>
</dbReference>
<evidence type="ECO:0000256" key="1">
    <source>
        <dbReference type="SAM" id="MobiDB-lite"/>
    </source>
</evidence>